<feature type="domain" description="Ribosomal RNA adenine methylase transferase N-terminal" evidence="9">
    <location>
        <begin position="34"/>
        <end position="210"/>
    </location>
</feature>
<proteinExistence type="inferred from homology"/>
<evidence type="ECO:0000256" key="5">
    <source>
        <dbReference type="ARBA" id="ARBA00022691"/>
    </source>
</evidence>
<gene>
    <name evidence="7 10" type="primary">rsmA</name>
    <name evidence="7" type="synonym">ksgA</name>
    <name evidence="10" type="ORF">DW687_01975</name>
</gene>
<feature type="binding site" evidence="7 8">
    <location>
        <position position="125"/>
    </location>
    <ligand>
        <name>S-adenosyl-L-methionine</name>
        <dbReference type="ChEBI" id="CHEBI:59789"/>
    </ligand>
</feature>
<dbReference type="InterPro" id="IPR020598">
    <property type="entry name" value="rRNA_Ade_methylase_Trfase_N"/>
</dbReference>
<comment type="similarity">
    <text evidence="7">Belongs to the class I-like SAM-binding methyltransferase superfamily. rRNA adenine N(6)-methyltransferase family. RsmA subfamily.</text>
</comment>
<dbReference type="InterPro" id="IPR029063">
    <property type="entry name" value="SAM-dependent_MTases_sf"/>
</dbReference>
<evidence type="ECO:0000256" key="7">
    <source>
        <dbReference type="HAMAP-Rule" id="MF_00607"/>
    </source>
</evidence>
<keyword evidence="1 7" id="KW-0963">Cytoplasm</keyword>
<comment type="catalytic activity">
    <reaction evidence="7">
        <text>adenosine(1518)/adenosine(1519) in 16S rRNA + 4 S-adenosyl-L-methionine = N(6)-dimethyladenosine(1518)/N(6)-dimethyladenosine(1519) in 16S rRNA + 4 S-adenosyl-L-homocysteine + 4 H(+)</text>
        <dbReference type="Rhea" id="RHEA:19609"/>
        <dbReference type="Rhea" id="RHEA-COMP:10232"/>
        <dbReference type="Rhea" id="RHEA-COMP:10233"/>
        <dbReference type="ChEBI" id="CHEBI:15378"/>
        <dbReference type="ChEBI" id="CHEBI:57856"/>
        <dbReference type="ChEBI" id="CHEBI:59789"/>
        <dbReference type="ChEBI" id="CHEBI:74411"/>
        <dbReference type="ChEBI" id="CHEBI:74493"/>
        <dbReference type="EC" id="2.1.1.182"/>
    </reaction>
</comment>
<dbReference type="RefSeq" id="WP_117531270.1">
    <property type="nucleotide sequence ID" value="NZ_QUSM01000002.1"/>
</dbReference>
<comment type="subcellular location">
    <subcellularLocation>
        <location evidence="7">Cytoplasm</location>
    </subcellularLocation>
</comment>
<evidence type="ECO:0000256" key="1">
    <source>
        <dbReference type="ARBA" id="ARBA00022490"/>
    </source>
</evidence>
<dbReference type="PANTHER" id="PTHR11727">
    <property type="entry name" value="DIMETHYLADENOSINE TRANSFERASE"/>
    <property type="match status" value="1"/>
</dbReference>
<organism evidence="10 11">
    <name type="scientific">Anaerofustis stercorihominis</name>
    <dbReference type="NCBI Taxonomy" id="214853"/>
    <lineage>
        <taxon>Bacteria</taxon>
        <taxon>Bacillati</taxon>
        <taxon>Bacillota</taxon>
        <taxon>Clostridia</taxon>
        <taxon>Eubacteriales</taxon>
        <taxon>Eubacteriaceae</taxon>
        <taxon>Anaerofustis</taxon>
    </lineage>
</organism>
<keyword evidence="2 7" id="KW-0698">rRNA processing</keyword>
<comment type="caution">
    <text evidence="10">The sequence shown here is derived from an EMBL/GenBank/DDBJ whole genome shotgun (WGS) entry which is preliminary data.</text>
</comment>
<dbReference type="HAMAP" id="MF_00607">
    <property type="entry name" value="16SrRNA_methyltr_A"/>
    <property type="match status" value="1"/>
</dbReference>
<dbReference type="PROSITE" id="PS51689">
    <property type="entry name" value="SAM_RNA_A_N6_MT"/>
    <property type="match status" value="1"/>
</dbReference>
<evidence type="ECO:0000256" key="3">
    <source>
        <dbReference type="ARBA" id="ARBA00022603"/>
    </source>
</evidence>
<evidence type="ECO:0000259" key="9">
    <source>
        <dbReference type="SMART" id="SM00650"/>
    </source>
</evidence>
<dbReference type="Gene3D" id="1.10.8.100">
    <property type="entry name" value="Ribosomal RNA adenine dimethylase-like, domain 2"/>
    <property type="match status" value="1"/>
</dbReference>
<dbReference type="Proteomes" id="UP000261212">
    <property type="component" value="Unassembled WGS sequence"/>
</dbReference>
<feature type="binding site" evidence="7 8">
    <location>
        <position position="54"/>
    </location>
    <ligand>
        <name>S-adenosyl-L-methionine</name>
        <dbReference type="ChEBI" id="CHEBI:59789"/>
    </ligand>
</feature>
<comment type="function">
    <text evidence="7">Specifically dimethylates two adjacent adenosines (A1518 and A1519) in the loop of a conserved hairpin near the 3'-end of 16S rRNA in the 30S particle. May play a critical role in biogenesis of 30S subunits.</text>
</comment>
<dbReference type="EC" id="2.1.1.182" evidence="7"/>
<feature type="binding site" evidence="7 8">
    <location>
        <position position="75"/>
    </location>
    <ligand>
        <name>S-adenosyl-L-methionine</name>
        <dbReference type="ChEBI" id="CHEBI:59789"/>
    </ligand>
</feature>
<reference evidence="10 11" key="1">
    <citation type="submission" date="2018-08" db="EMBL/GenBank/DDBJ databases">
        <title>A genome reference for cultivated species of the human gut microbiota.</title>
        <authorList>
            <person name="Zou Y."/>
            <person name="Xue W."/>
            <person name="Luo G."/>
        </authorList>
    </citation>
    <scope>NUCLEOTIDE SEQUENCE [LARGE SCALE GENOMIC DNA]</scope>
    <source>
        <strain evidence="10 11">AM25-6</strain>
    </source>
</reference>
<dbReference type="SMART" id="SM00650">
    <property type="entry name" value="rADc"/>
    <property type="match status" value="1"/>
</dbReference>
<dbReference type="NCBIfam" id="TIGR00755">
    <property type="entry name" value="ksgA"/>
    <property type="match status" value="1"/>
</dbReference>
<dbReference type="GO" id="GO:0005829">
    <property type="term" value="C:cytosol"/>
    <property type="evidence" value="ECO:0007669"/>
    <property type="project" value="TreeGrafter"/>
</dbReference>
<feature type="binding site" evidence="7 8">
    <location>
        <position position="27"/>
    </location>
    <ligand>
        <name>S-adenosyl-L-methionine</name>
        <dbReference type="ChEBI" id="CHEBI:59789"/>
    </ligand>
</feature>
<evidence type="ECO:0000313" key="10">
    <source>
        <dbReference type="EMBL" id="RGD75113.1"/>
    </source>
</evidence>
<dbReference type="SUPFAM" id="SSF53335">
    <property type="entry name" value="S-adenosyl-L-methionine-dependent methyltransferases"/>
    <property type="match status" value="1"/>
</dbReference>
<evidence type="ECO:0000313" key="11">
    <source>
        <dbReference type="Proteomes" id="UP000261212"/>
    </source>
</evidence>
<keyword evidence="5 7" id="KW-0949">S-adenosyl-L-methionine</keyword>
<keyword evidence="6 7" id="KW-0694">RNA-binding</keyword>
<keyword evidence="4 7" id="KW-0808">Transferase</keyword>
<evidence type="ECO:0000256" key="6">
    <source>
        <dbReference type="ARBA" id="ARBA00022884"/>
    </source>
</evidence>
<dbReference type="PROSITE" id="PS01131">
    <property type="entry name" value="RRNA_A_DIMETH"/>
    <property type="match status" value="1"/>
</dbReference>
<dbReference type="EMBL" id="QUSM01000002">
    <property type="protein sequence ID" value="RGD75113.1"/>
    <property type="molecule type" value="Genomic_DNA"/>
</dbReference>
<dbReference type="InterPro" id="IPR011530">
    <property type="entry name" value="rRNA_adenine_dimethylase"/>
</dbReference>
<dbReference type="FunFam" id="3.40.50.150:FF:000023">
    <property type="entry name" value="Ribosomal RNA small subunit methyltransferase A"/>
    <property type="match status" value="1"/>
</dbReference>
<dbReference type="InterPro" id="IPR023165">
    <property type="entry name" value="rRNA_Ade_diMease-like_C"/>
</dbReference>
<accession>A0A3E3E0V2</accession>
<dbReference type="PANTHER" id="PTHR11727:SF7">
    <property type="entry name" value="DIMETHYLADENOSINE TRANSFERASE-RELATED"/>
    <property type="match status" value="1"/>
</dbReference>
<dbReference type="FunFam" id="1.10.8.100:FF:000001">
    <property type="entry name" value="Ribosomal RNA small subunit methyltransferase A"/>
    <property type="match status" value="1"/>
</dbReference>
<name>A0A3E3E0V2_9FIRM</name>
<evidence type="ECO:0000256" key="4">
    <source>
        <dbReference type="ARBA" id="ARBA00022679"/>
    </source>
</evidence>
<sequence length="287" mass="32927">MKATNKNTISEITNKYDFRFKKDLGQNFLTDENIVLKIVDSLELKDDEVVLEVGPGMGSLTQKLAERAYKVYAVEIDTRAVNMLEETLSEYDNIEIINKDILKTDLSEILEDGIKENRKIKFISNLPYYITSPILMKVLEDKVMFESIVVMLQKEVATRLNAKVNTKDYSSFTIAVDYYAEVERLFNVPKTVFVPMPKVDSTVLRVIPRKESKVDVDNQDMFFKVVKAAFMNRRKMVFNSLSNGLAVNKDLLKNALINSGLDEKVRAENITIEQFVKLSNEINNIKK</sequence>
<feature type="binding site" evidence="7 8">
    <location>
        <position position="29"/>
    </location>
    <ligand>
        <name>S-adenosyl-L-methionine</name>
        <dbReference type="ChEBI" id="CHEBI:59789"/>
    </ligand>
</feature>
<feature type="binding site" evidence="7 8">
    <location>
        <position position="100"/>
    </location>
    <ligand>
        <name>S-adenosyl-L-methionine</name>
        <dbReference type="ChEBI" id="CHEBI:59789"/>
    </ligand>
</feature>
<dbReference type="Pfam" id="PF00398">
    <property type="entry name" value="RrnaAD"/>
    <property type="match status" value="1"/>
</dbReference>
<evidence type="ECO:0000256" key="8">
    <source>
        <dbReference type="PROSITE-ProRule" id="PRU01026"/>
    </source>
</evidence>
<dbReference type="CDD" id="cd02440">
    <property type="entry name" value="AdoMet_MTases"/>
    <property type="match status" value="1"/>
</dbReference>
<dbReference type="AlphaFoldDB" id="A0A3E3E0V2"/>
<evidence type="ECO:0000256" key="2">
    <source>
        <dbReference type="ARBA" id="ARBA00022552"/>
    </source>
</evidence>
<protein>
    <recommendedName>
        <fullName evidence="7">Ribosomal RNA small subunit methyltransferase A</fullName>
        <ecNumber evidence="7">2.1.1.182</ecNumber>
    </recommendedName>
    <alternativeName>
        <fullName evidence="7">16S rRNA (adenine(1518)-N(6)/adenine(1519)-N(6))-dimethyltransferase</fullName>
    </alternativeName>
    <alternativeName>
        <fullName evidence="7">16S rRNA dimethyladenosine transferase</fullName>
    </alternativeName>
    <alternativeName>
        <fullName evidence="7">16S rRNA dimethylase</fullName>
    </alternativeName>
    <alternativeName>
        <fullName evidence="7">S-adenosylmethionine-6-N', N'-adenosyl(rRNA) dimethyltransferase</fullName>
    </alternativeName>
</protein>
<dbReference type="InterPro" id="IPR001737">
    <property type="entry name" value="KsgA/Erm"/>
</dbReference>
<dbReference type="GO" id="GO:0052908">
    <property type="term" value="F:16S rRNA (adenine(1518)-N(6)/adenine(1519)-N(6))-dimethyltransferase activity"/>
    <property type="evidence" value="ECO:0007669"/>
    <property type="project" value="UniProtKB-EC"/>
</dbReference>
<keyword evidence="3 7" id="KW-0489">Methyltransferase</keyword>
<dbReference type="Gene3D" id="3.40.50.150">
    <property type="entry name" value="Vaccinia Virus protein VP39"/>
    <property type="match status" value="1"/>
</dbReference>
<dbReference type="InterPro" id="IPR020596">
    <property type="entry name" value="rRNA_Ade_Mease_Trfase_CS"/>
</dbReference>
<dbReference type="GO" id="GO:0003723">
    <property type="term" value="F:RNA binding"/>
    <property type="evidence" value="ECO:0007669"/>
    <property type="project" value="UniProtKB-UniRule"/>
</dbReference>